<evidence type="ECO:0000256" key="1">
    <source>
        <dbReference type="SAM" id="MobiDB-lite"/>
    </source>
</evidence>
<name>A0A0W8FIB1_9ZZZZ</name>
<protein>
    <submittedName>
        <fullName evidence="2">Uncharacterized protein</fullName>
    </submittedName>
</protein>
<evidence type="ECO:0000313" key="2">
    <source>
        <dbReference type="EMBL" id="KUG20632.1"/>
    </source>
</evidence>
<organism evidence="2">
    <name type="scientific">hydrocarbon metagenome</name>
    <dbReference type="NCBI Taxonomy" id="938273"/>
    <lineage>
        <taxon>unclassified sequences</taxon>
        <taxon>metagenomes</taxon>
        <taxon>ecological metagenomes</taxon>
    </lineage>
</organism>
<dbReference type="AlphaFoldDB" id="A0A0W8FIB1"/>
<comment type="caution">
    <text evidence="2">The sequence shown here is derived from an EMBL/GenBank/DDBJ whole genome shotgun (WGS) entry which is preliminary data.</text>
</comment>
<dbReference type="EMBL" id="LNQE01001162">
    <property type="protein sequence ID" value="KUG20632.1"/>
    <property type="molecule type" value="Genomic_DNA"/>
</dbReference>
<feature type="region of interest" description="Disordered" evidence="1">
    <location>
        <begin position="1"/>
        <end position="40"/>
    </location>
</feature>
<reference evidence="2" key="1">
    <citation type="journal article" date="2015" name="Proc. Natl. Acad. Sci. U.S.A.">
        <title>Networks of energetic and metabolic interactions define dynamics in microbial communities.</title>
        <authorList>
            <person name="Embree M."/>
            <person name="Liu J.K."/>
            <person name="Al-Bassam M.M."/>
            <person name="Zengler K."/>
        </authorList>
    </citation>
    <scope>NUCLEOTIDE SEQUENCE</scope>
</reference>
<proteinExistence type="predicted"/>
<sequence length="40" mass="4659">MKRIPHREGGVSPPFGQRTMPATINREQNHRQPLLHSIDR</sequence>
<gene>
    <name evidence="2" type="ORF">ASZ90_009623</name>
</gene>
<accession>A0A0W8FIB1</accession>